<dbReference type="OrthoDB" id="4734369at2"/>
<keyword evidence="2" id="KW-1185">Reference proteome</keyword>
<dbReference type="EMBL" id="AP018164">
    <property type="protein sequence ID" value="BAX90839.1"/>
    <property type="molecule type" value="Genomic_DNA"/>
</dbReference>
<dbReference type="AlphaFoldDB" id="A0A1Z4ED03"/>
<sequence>MPLESIETALVVVGLVFIIAGHAQARYRFVKDRPRGRHFYWLTSVIGIVCFAVGTGRLWPNAIASAAIFTAIVVGAAYMITPYLKIGGQIYASNPENREPDPE</sequence>
<evidence type="ECO:0000313" key="2">
    <source>
        <dbReference type="Proteomes" id="UP000217736"/>
    </source>
</evidence>
<name>A0A1Z4ED03_9MYCO</name>
<accession>A0A1Z4ED03</accession>
<dbReference type="RefSeq" id="WP_096444004.1">
    <property type="nucleotide sequence ID" value="NZ_AP018164.1"/>
</dbReference>
<dbReference type="Proteomes" id="UP000217736">
    <property type="component" value="Chromosome"/>
</dbReference>
<dbReference type="KEGG" id="mshg:MSG_00675"/>
<gene>
    <name evidence="1" type="ORF">MSG_00675</name>
</gene>
<evidence type="ECO:0000313" key="1">
    <source>
        <dbReference type="EMBL" id="BAX90839.1"/>
    </source>
</evidence>
<reference evidence="2" key="1">
    <citation type="submission" date="2017-06" db="EMBL/GenBank/DDBJ databases">
        <title>Complete Genome Sequence of Mycobacterium shigaense.</title>
        <authorList>
            <person name="Fukano H."/>
            <person name="Yoshida M."/>
            <person name="Kazumi Y."/>
            <person name="Ogura Y."/>
            <person name="Mitarai S."/>
            <person name="Hayashi T."/>
            <person name="Hoshino Y."/>
        </authorList>
    </citation>
    <scope>NUCLEOTIDE SEQUENCE [LARGE SCALE GENOMIC DNA]</scope>
    <source>
        <strain evidence="2">UN-152</strain>
    </source>
</reference>
<organism evidence="1 2">
    <name type="scientific">Mycobacterium shigaense</name>
    <dbReference type="NCBI Taxonomy" id="722731"/>
    <lineage>
        <taxon>Bacteria</taxon>
        <taxon>Bacillati</taxon>
        <taxon>Actinomycetota</taxon>
        <taxon>Actinomycetes</taxon>
        <taxon>Mycobacteriales</taxon>
        <taxon>Mycobacteriaceae</taxon>
        <taxon>Mycobacterium</taxon>
        <taxon>Mycobacterium simiae complex</taxon>
    </lineage>
</organism>
<protein>
    <submittedName>
        <fullName evidence="1">Uncharacterized protein</fullName>
    </submittedName>
</protein>
<proteinExistence type="predicted"/>